<dbReference type="Gene3D" id="2.60.120.200">
    <property type="match status" value="1"/>
</dbReference>
<evidence type="ECO:0000256" key="1">
    <source>
        <dbReference type="ARBA" id="ARBA00022729"/>
    </source>
</evidence>
<evidence type="ECO:0000259" key="3">
    <source>
        <dbReference type="PROSITE" id="PS50093"/>
    </source>
</evidence>
<feature type="domain" description="PKD" evidence="3">
    <location>
        <begin position="1687"/>
        <end position="1758"/>
    </location>
</feature>
<dbReference type="CDD" id="cd15482">
    <property type="entry name" value="Sialidase_non-viral"/>
    <property type="match status" value="1"/>
</dbReference>
<dbReference type="Gene3D" id="2.130.10.10">
    <property type="entry name" value="YVTN repeat-like/Quinoprotein amine dehydrogenase"/>
    <property type="match status" value="3"/>
</dbReference>
<dbReference type="Pfam" id="PF16640">
    <property type="entry name" value="Big_3_5"/>
    <property type="match status" value="1"/>
</dbReference>
<dbReference type="InterPro" id="IPR035986">
    <property type="entry name" value="PKD_dom_sf"/>
</dbReference>
<reference evidence="4 5" key="1">
    <citation type="journal article" date="2011" name="J. Bacteriol.">
        <title>Draft genome sequence of the anoxygenic filamentous phototrophic bacterium Oscillochloris trichoides subsp. DG-6.</title>
        <authorList>
            <person name="Kuznetsov B.B."/>
            <person name="Ivanovsky R.N."/>
            <person name="Keppen O.I."/>
            <person name="Sukhacheva M.V."/>
            <person name="Bumazhkin B.K."/>
            <person name="Patutina E.O."/>
            <person name="Beletsky A.V."/>
            <person name="Mardanov A.V."/>
            <person name="Baslerov R.V."/>
            <person name="Panteleeva A.N."/>
            <person name="Kolganova T.V."/>
            <person name="Ravin N.V."/>
            <person name="Skryabin K.G."/>
        </authorList>
    </citation>
    <scope>NUCLEOTIDE SEQUENCE [LARGE SCALE GENOMIC DNA]</scope>
    <source>
        <strain evidence="4 5">DG-6</strain>
    </source>
</reference>
<dbReference type="eggNOG" id="COG2931">
    <property type="taxonomic scope" value="Bacteria"/>
</dbReference>
<dbReference type="eggNOG" id="COG3291">
    <property type="taxonomic scope" value="Bacteria"/>
</dbReference>
<dbReference type="Gene3D" id="2.60.40.10">
    <property type="entry name" value="Immunoglobulins"/>
    <property type="match status" value="2"/>
</dbReference>
<dbReference type="HOGENOM" id="CLU_232936_0_0_0"/>
<dbReference type="SMART" id="SM00560">
    <property type="entry name" value="LamGL"/>
    <property type="match status" value="1"/>
</dbReference>
<dbReference type="EMBL" id="ADVR01000006">
    <property type="protein sequence ID" value="EFO81719.1"/>
    <property type="molecule type" value="Genomic_DNA"/>
</dbReference>
<dbReference type="eggNOG" id="COG0028">
    <property type="taxonomic scope" value="Bacteria"/>
</dbReference>
<dbReference type="InterPro" id="IPR032109">
    <property type="entry name" value="Big_3_5"/>
</dbReference>
<dbReference type="InterPro" id="IPR006558">
    <property type="entry name" value="LamG-like"/>
</dbReference>
<accession>E1IAP0</accession>
<dbReference type="Gene3D" id="2.40.30.20">
    <property type="match status" value="1"/>
</dbReference>
<protein>
    <submittedName>
        <fullName evidence="4">BNR repeat-containing protein</fullName>
    </submittedName>
</protein>
<dbReference type="InterPro" id="IPR036278">
    <property type="entry name" value="Sialidase_sf"/>
</dbReference>
<comment type="caution">
    <text evidence="4">The sequence shown here is derived from an EMBL/GenBank/DDBJ whole genome shotgun (WGS) entry which is preliminary data.</text>
</comment>
<dbReference type="OrthoDB" id="9801859at2"/>
<evidence type="ECO:0000313" key="5">
    <source>
        <dbReference type="Proteomes" id="UP000054010"/>
    </source>
</evidence>
<dbReference type="SUPFAM" id="SSF110296">
    <property type="entry name" value="Oligoxyloglucan reducing end-specific cellobiohydrolase"/>
    <property type="match status" value="1"/>
</dbReference>
<dbReference type="PROSITE" id="PS50093">
    <property type="entry name" value="PKD"/>
    <property type="match status" value="1"/>
</dbReference>
<evidence type="ECO:0000256" key="2">
    <source>
        <dbReference type="ARBA" id="ARBA00023157"/>
    </source>
</evidence>
<dbReference type="Proteomes" id="UP000054010">
    <property type="component" value="Unassembled WGS sequence"/>
</dbReference>
<keyword evidence="2" id="KW-1015">Disulfide bond</keyword>
<dbReference type="SUPFAM" id="SSF49899">
    <property type="entry name" value="Concanavalin A-like lectins/glucanases"/>
    <property type="match status" value="1"/>
</dbReference>
<dbReference type="CDD" id="cd00146">
    <property type="entry name" value="PKD"/>
    <property type="match status" value="1"/>
</dbReference>
<dbReference type="InterPro" id="IPR015943">
    <property type="entry name" value="WD40/YVTN_repeat-like_dom_sf"/>
</dbReference>
<gene>
    <name evidence="4" type="ORF">OSCT_0391</name>
</gene>
<dbReference type="SUPFAM" id="SSF50939">
    <property type="entry name" value="Sialidases"/>
    <property type="match status" value="1"/>
</dbReference>
<dbReference type="Pfam" id="PF18911">
    <property type="entry name" value="PKD_4"/>
    <property type="match status" value="1"/>
</dbReference>
<dbReference type="STRING" id="765420.OSCT_0391"/>
<dbReference type="SUPFAM" id="SSF49299">
    <property type="entry name" value="PKD domain"/>
    <property type="match status" value="1"/>
</dbReference>
<keyword evidence="5" id="KW-1185">Reference proteome</keyword>
<proteinExistence type="predicted"/>
<dbReference type="InterPro" id="IPR013320">
    <property type="entry name" value="ConA-like_dom_sf"/>
</dbReference>
<dbReference type="InterPro" id="IPR013783">
    <property type="entry name" value="Ig-like_fold"/>
</dbReference>
<organism evidence="4 5">
    <name type="scientific">Oscillochloris trichoides DG-6</name>
    <dbReference type="NCBI Taxonomy" id="765420"/>
    <lineage>
        <taxon>Bacteria</taxon>
        <taxon>Bacillati</taxon>
        <taxon>Chloroflexota</taxon>
        <taxon>Chloroflexia</taxon>
        <taxon>Chloroflexales</taxon>
        <taxon>Chloroflexineae</taxon>
        <taxon>Oscillochloridaceae</taxon>
        <taxon>Oscillochloris</taxon>
    </lineage>
</organism>
<dbReference type="InterPro" id="IPR022409">
    <property type="entry name" value="PKD/Chitinase_dom"/>
</dbReference>
<keyword evidence="1" id="KW-0732">Signal</keyword>
<dbReference type="SMART" id="SM00089">
    <property type="entry name" value="PKD"/>
    <property type="match status" value="2"/>
</dbReference>
<dbReference type="Pfam" id="PF13385">
    <property type="entry name" value="Laminin_G_3"/>
    <property type="match status" value="1"/>
</dbReference>
<evidence type="ECO:0000313" key="4">
    <source>
        <dbReference type="EMBL" id="EFO81719.1"/>
    </source>
</evidence>
<name>E1IAP0_9CHLR</name>
<dbReference type="InterPro" id="IPR000601">
    <property type="entry name" value="PKD_dom"/>
</dbReference>
<sequence>MNYRARSYQIIVLLTLVTLLTSGLHIPTTPHALAADSDAPLSNTLAGDAPSWIFQGPAPELYAQQDLINVAANQEPVTGNVVAIAPSLTNADLIYVAGANGGVWKTTNATAATPTWAPLTDNLKSFSMGALALDVSDATGQTVVAGTGRYSAFGSRGDDTVGLYYTTDGGATWTVTTDPQLAAAHINGVAARGSVLMASSTNGLFRTTTGPLGTWTKISGTGVLPNAPALALVADPANTSRFYATFGGATGGIFRTDDVGQTWTNVTAGISGIAASTTCFTAAVGPLGSVYALYNGVAATAPRALYRSTDSGATWTALDIPPGSYTCTNSASSVALSADKTNDALVYVATYESPIYRLDASKPAGQLPSQQYANIGDVNTTNAALNYGRPHPDNAALIFDANGGLLSGNHGGIFRLGNPGAPASASNVWASLNGNLGVSEVPKIAYDSLSNIIAGGLQDNGAAYQIAPDSTVWARRLASGDGQDVAVDTSTLSTNLFNDTPTSTTLAAAMSASTTTARVVAPEAFPAIGNFFISVDSEQMFVRLVSTATNPVSIASASQSGTTVTITTNGPHGFSAGQVVTIAGVSVAGYNGTFTIAYLTSATSFVYGAASGLAPATGGTATGVSAFTVVRGVNGTTAAAHSSGATVTGQMVSPPLSIRHASAQNLGGLTRYVFDADNNLVGSIETNRSTITDAQFTTPLELNAITPQRMLIGGSGHIYESLTLGGPIVSIANVGVNPPHALAYGGRRNGIANPDVFYAGVGNQIYTRTTAGGVVAATAALPTGAGSIRDIVMDPTDWMTVFAVDDNQVFRSTDGGATWSDITGGLLAASSTEITTVEVVPGMSGYLAVGTRSGVFASQLTNLGTWVKLGISLPDVLAYELTYDVTDDVLVVATLGRGAWKLPTASAAFIPQSVAPVLTMTTAPTTANEGSTQYSYAFSVNDPGDRFTVTQGSPTITGGSLVPGSLTTTASGGSFKVTFADGPSTATISLQVTDSTGLTSNTATTNVTVANVAPTATILGAPTSGSPGASISLTSTVADPSAADVAAGFTRFWFVNFTPTGGSVYTLKTGNGESFTYTPPVAGVARVYLNTTDKDGTMRQTSVTISAASPNLTEDEVSLTVFEGQAAMNTGTYSHYGPAPLALSASVGDGEQTPTSSTALNVQGYWQLGEDDPSAVAGQTSNATTLGHDANGLNPALSLARNGSPTYTAVDGPPALIYDSFSGSAALAGPTVDTILTISQPLLITSIFNWHQNSSNPGGQDPTTVEGKIAILDYPSGDVRGTWNATGGGSNLAWEVEPNIVLPAGSYQIVETHTGPSSWSYTTTGGNAQWQANKGMTQIHASPVLPNNGSVLATNFNGSSDGYTLNSPVSAATDNFGIEARVKPSTASGSGVIAYNGNTSTSGFGIFTSSGNYWVLYGLNTAFDTGVAVLPGVWQDVALVRDNGVTQFYVNGSLANTYSVVGPNLPTGEFMVGMDPHSSTAFFNGAIDDVRVFTFAPGTFDPQDLGANTSVSGTWSWNYATDDGPTQSQDVVITATTGVSGDTTSIPFPLTVVNVAPTASLANSGPVNEGSTATVSFSNQADPSTADTTAGFHYAYDFDNDGIFEVGDGTYSGSVTSASATVPADVLAAGPGMRTVLGRIIDKDDGVNDYTTDIVINNAAPTASVSGPTDALVSQVVTFVISANDPSDADQGAGFSYSITWGDGATETISRAEGNGSVTARHAYAATGSYTIQVTATDTDGATSATANTAITVADMTLASLQALIDTTAIVYLQPTSDASLQSVVAAINGLSAPTAPVALTVILGTGVYSGVTLSPPANIALAIAGSDTIDADGTRIVGASPAITVTSGNVFVQGAVISTSTDSPTILVTGGNLTLGQVWIDESSGFNNAAINVTGGHVDYGFDVVTNINGEGGYFRIPSRSTITFPQGIDDFMVPNMFAVDGVYLPASHRSATSLAASLQESTHYGQAVTFTAVVDTNIAVLGHATGSVAFYDGATLLETVPLQIVGGQATATITTSSLGAGTHTIKAIYNGDNRFFSTEAILTYQVAPNFMVFLPLVARSQ</sequence>
<dbReference type="InterPro" id="IPR023366">
    <property type="entry name" value="ATP_synth_asu-like_sf"/>
</dbReference>